<evidence type="ECO:0000313" key="2">
    <source>
        <dbReference type="Proteomes" id="UP000481087"/>
    </source>
</evidence>
<keyword evidence="2" id="KW-1185">Reference proteome</keyword>
<organism evidence="1 2">
    <name type="scientific">Paenibacillus silvestris</name>
    <dbReference type="NCBI Taxonomy" id="2606219"/>
    <lineage>
        <taxon>Bacteria</taxon>
        <taxon>Bacillati</taxon>
        <taxon>Bacillota</taxon>
        <taxon>Bacilli</taxon>
        <taxon>Bacillales</taxon>
        <taxon>Paenibacillaceae</taxon>
        <taxon>Paenibacillus</taxon>
    </lineage>
</organism>
<gene>
    <name evidence="1" type="ORF">GQF01_18865</name>
</gene>
<dbReference type="RefSeq" id="WP_161408313.1">
    <property type="nucleotide sequence ID" value="NZ_WTUZ01000021.1"/>
</dbReference>
<name>A0A6L8V4I3_9BACL</name>
<protein>
    <submittedName>
        <fullName evidence="1">Uncharacterized protein</fullName>
    </submittedName>
</protein>
<evidence type="ECO:0000313" key="1">
    <source>
        <dbReference type="EMBL" id="MZQ84180.1"/>
    </source>
</evidence>
<reference evidence="1 2" key="1">
    <citation type="submission" date="2019-12" db="EMBL/GenBank/DDBJ databases">
        <title>Paenibacillus sp. nov. sp. isolated from soil.</title>
        <authorList>
            <person name="Kim J."/>
            <person name="Jeong S.E."/>
            <person name="Jung H.S."/>
            <person name="Jeon C.O."/>
        </authorList>
    </citation>
    <scope>NUCLEOTIDE SEQUENCE [LARGE SCALE GENOMIC DNA]</scope>
    <source>
        <strain evidence="1 2">5J-6</strain>
    </source>
</reference>
<accession>A0A6L8V4I3</accession>
<proteinExistence type="predicted"/>
<comment type="caution">
    <text evidence="1">The sequence shown here is derived from an EMBL/GenBank/DDBJ whole genome shotgun (WGS) entry which is preliminary data.</text>
</comment>
<dbReference type="EMBL" id="WTUZ01000021">
    <property type="protein sequence ID" value="MZQ84180.1"/>
    <property type="molecule type" value="Genomic_DNA"/>
</dbReference>
<sequence length="71" mass="8124">MNNELDKTLLTDMQLFAAALAQANVVVIQFTADDIPVFLAVGKIRKYTPFEVQIGEICYLREESEFRIKED</sequence>
<dbReference type="Proteomes" id="UP000481087">
    <property type="component" value="Unassembled WGS sequence"/>
</dbReference>
<dbReference type="AlphaFoldDB" id="A0A6L8V4I3"/>